<dbReference type="EMBL" id="JAMYWD010000011">
    <property type="protein sequence ID" value="KAJ4956732.1"/>
    <property type="molecule type" value="Genomic_DNA"/>
</dbReference>
<organism evidence="3 4">
    <name type="scientific">Protea cynaroides</name>
    <dbReference type="NCBI Taxonomy" id="273540"/>
    <lineage>
        <taxon>Eukaryota</taxon>
        <taxon>Viridiplantae</taxon>
        <taxon>Streptophyta</taxon>
        <taxon>Embryophyta</taxon>
        <taxon>Tracheophyta</taxon>
        <taxon>Spermatophyta</taxon>
        <taxon>Magnoliopsida</taxon>
        <taxon>Proteales</taxon>
        <taxon>Proteaceae</taxon>
        <taxon>Protea</taxon>
    </lineage>
</organism>
<accession>A0A9Q0JZ26</accession>
<comment type="similarity">
    <text evidence="1">Belongs to the QWRF family.</text>
</comment>
<dbReference type="PANTHER" id="PTHR31807:SF27">
    <property type="entry name" value="QWRF MOTIF-CONTAINING PROTEIN 7"/>
    <property type="match status" value="1"/>
</dbReference>
<proteinExistence type="inferred from homology"/>
<sequence length="408" mass="45504">MEIESSHRQTVGDGLPSSFRLSRANSNCSIASTIMPDIPPFTSNSGRKSFSRSTFSTSTRSRNNSSSKSGEENINPSTTLIGTPGIIKKPQESLIRNSIRKLQRHRKSDAVKAVEKVKTKSTTSVFSSAWALSSGRSSSIIPVPAFLSYRTKPRLSNVSSVLNRPESPDCFGRSKPRLSDVSSVLNLPESPDCSGRRKPRSSRVGSILKYFLQKKTSPVQEEAFHQLRLMHTRVLQWRFVNARAESNLSARKNFAEEELFKVWQRIFNLRNSIGEKRLQIQQLKNEMKIIEIINPQVCILNEWEMIEKKHSEAVGRIGRKLLASSNSVPLINDAKVDTDSLQNAMLEAIGIMDGIEASISKFILQVEEAGSLAYELVNTLEQERKGLEELKKGMAILGLLEGTIQTSV</sequence>
<comment type="caution">
    <text evidence="3">The sequence shown here is derived from an EMBL/GenBank/DDBJ whole genome shotgun (WGS) entry which is preliminary data.</text>
</comment>
<feature type="region of interest" description="Disordered" evidence="2">
    <location>
        <begin position="32"/>
        <end position="85"/>
    </location>
</feature>
<dbReference type="OrthoDB" id="663033at2759"/>
<dbReference type="GO" id="GO:0008017">
    <property type="term" value="F:microtubule binding"/>
    <property type="evidence" value="ECO:0007669"/>
    <property type="project" value="TreeGrafter"/>
</dbReference>
<name>A0A9Q0JZ26_9MAGN</name>
<evidence type="ECO:0000256" key="2">
    <source>
        <dbReference type="SAM" id="MobiDB-lite"/>
    </source>
</evidence>
<evidence type="ECO:0000313" key="4">
    <source>
        <dbReference type="Proteomes" id="UP001141806"/>
    </source>
</evidence>
<dbReference type="GO" id="GO:0051225">
    <property type="term" value="P:spindle assembly"/>
    <property type="evidence" value="ECO:0007669"/>
    <property type="project" value="TreeGrafter"/>
</dbReference>
<feature type="compositionally biased region" description="Low complexity" evidence="2">
    <location>
        <begin position="45"/>
        <end position="68"/>
    </location>
</feature>
<dbReference type="Proteomes" id="UP001141806">
    <property type="component" value="Unassembled WGS sequence"/>
</dbReference>
<evidence type="ECO:0000313" key="3">
    <source>
        <dbReference type="EMBL" id="KAJ4956732.1"/>
    </source>
</evidence>
<dbReference type="GO" id="GO:0005737">
    <property type="term" value="C:cytoplasm"/>
    <property type="evidence" value="ECO:0007669"/>
    <property type="project" value="TreeGrafter"/>
</dbReference>
<dbReference type="InterPro" id="IPR007573">
    <property type="entry name" value="QWRF"/>
</dbReference>
<gene>
    <name evidence="3" type="ORF">NE237_013515</name>
</gene>
<evidence type="ECO:0000256" key="1">
    <source>
        <dbReference type="ARBA" id="ARBA00010016"/>
    </source>
</evidence>
<keyword evidence="4" id="KW-1185">Reference proteome</keyword>
<reference evidence="3" key="1">
    <citation type="journal article" date="2023" name="Plant J.">
        <title>The genome of the king protea, Protea cynaroides.</title>
        <authorList>
            <person name="Chang J."/>
            <person name="Duong T.A."/>
            <person name="Schoeman C."/>
            <person name="Ma X."/>
            <person name="Roodt D."/>
            <person name="Barker N."/>
            <person name="Li Z."/>
            <person name="Van de Peer Y."/>
            <person name="Mizrachi E."/>
        </authorList>
    </citation>
    <scope>NUCLEOTIDE SEQUENCE</scope>
    <source>
        <tissue evidence="3">Young leaves</tissue>
    </source>
</reference>
<dbReference type="Pfam" id="PF04484">
    <property type="entry name" value="QWRF"/>
    <property type="match status" value="1"/>
</dbReference>
<protein>
    <submittedName>
        <fullName evidence="3">Uncharacterized protein</fullName>
    </submittedName>
</protein>
<dbReference type="GO" id="GO:0005880">
    <property type="term" value="C:nuclear microtubule"/>
    <property type="evidence" value="ECO:0007669"/>
    <property type="project" value="TreeGrafter"/>
</dbReference>
<dbReference type="AlphaFoldDB" id="A0A9Q0JZ26"/>
<dbReference type="PANTHER" id="PTHR31807">
    <property type="entry name" value="AUGMIN FAMILY MEMBER"/>
    <property type="match status" value="1"/>
</dbReference>
<feature type="compositionally biased region" description="Polar residues" evidence="2">
    <location>
        <begin position="72"/>
        <end position="81"/>
    </location>
</feature>